<reference evidence="2 3" key="1">
    <citation type="submission" date="2017-07" db="EMBL/GenBank/DDBJ databases">
        <authorList>
            <person name="Sun Z.S."/>
            <person name="Albrecht U."/>
            <person name="Echele G."/>
            <person name="Lee C.C."/>
        </authorList>
    </citation>
    <scope>NUCLEOTIDE SEQUENCE [LARGE SCALE GENOMIC DNA]</scope>
    <source>
        <strain evidence="2 3">CGMCC 1.12672</strain>
    </source>
</reference>
<keyword evidence="1" id="KW-0812">Transmembrane</keyword>
<keyword evidence="1" id="KW-0472">Membrane</keyword>
<dbReference type="Pfam" id="PF03929">
    <property type="entry name" value="PepSY_TM"/>
    <property type="match status" value="1"/>
</dbReference>
<dbReference type="RefSeq" id="WP_218838876.1">
    <property type="nucleotide sequence ID" value="NZ_OBMI01000002.1"/>
</dbReference>
<accession>A0A285QX35</accession>
<name>A0A285QX35_9SPHN</name>
<evidence type="ECO:0000313" key="2">
    <source>
        <dbReference type="EMBL" id="SOB86401.1"/>
    </source>
</evidence>
<dbReference type="EMBL" id="OBMI01000002">
    <property type="protein sequence ID" value="SOB86401.1"/>
    <property type="molecule type" value="Genomic_DNA"/>
</dbReference>
<sequence length="374" mass="40308">MTRPRLLIRRLHLWLGLSLGVLLVVLGFTGSALVFYVGIDEVLHPPARSRTDVPGPGWVSPIWDRAVATGRARWPDPAGTWSLEVTGAGGAIPARYYPASEHHDHHAERLMVWFAADGGRIVRADPWGGYLMSWLYEVHMHLLAGEGGRLVVGWGGAASLLLLLSGVVAWWPRGSWRKALALKRRAAPIRRVRDLHKLTGVGSAALLLVVVATGVLLALPEVKAALRFPASPPDPRSAAATGVQIPVARALAAARQAVPDGRLAFIDVPGAGDAPFRVRLAVPGDPHRRFPSSYVWIDQHSGRVLAVRDLRSGGTGATLSAWIRPLHDGSVGGLPIRIVAVLVGLMPAVLFATGLLHWRRRRAARTLALSRMTT</sequence>
<feature type="transmembrane region" description="Helical" evidence="1">
    <location>
        <begin position="198"/>
        <end position="219"/>
    </location>
</feature>
<proteinExistence type="predicted"/>
<feature type="transmembrane region" description="Helical" evidence="1">
    <location>
        <begin position="151"/>
        <end position="171"/>
    </location>
</feature>
<dbReference type="AlphaFoldDB" id="A0A285QX35"/>
<evidence type="ECO:0000256" key="1">
    <source>
        <dbReference type="SAM" id="Phobius"/>
    </source>
</evidence>
<keyword evidence="1" id="KW-1133">Transmembrane helix</keyword>
<keyword evidence="3" id="KW-1185">Reference proteome</keyword>
<dbReference type="PANTHER" id="PTHR34219:SF3">
    <property type="entry name" value="BLL7967 PROTEIN"/>
    <property type="match status" value="1"/>
</dbReference>
<evidence type="ECO:0000313" key="3">
    <source>
        <dbReference type="Proteomes" id="UP000219494"/>
    </source>
</evidence>
<dbReference type="PANTHER" id="PTHR34219">
    <property type="entry name" value="IRON-REGULATED INNER MEMBRANE PROTEIN-RELATED"/>
    <property type="match status" value="1"/>
</dbReference>
<protein>
    <submittedName>
        <fullName evidence="2">Uncharacterized iron-regulated membrane protein</fullName>
    </submittedName>
</protein>
<dbReference type="Proteomes" id="UP000219494">
    <property type="component" value="Unassembled WGS sequence"/>
</dbReference>
<gene>
    <name evidence="2" type="ORF">SAMN06297144_1506</name>
</gene>
<dbReference type="InterPro" id="IPR005625">
    <property type="entry name" value="PepSY-ass_TM"/>
</dbReference>
<feature type="transmembrane region" description="Helical" evidence="1">
    <location>
        <begin position="334"/>
        <end position="356"/>
    </location>
</feature>
<organism evidence="2 3">
    <name type="scientific">Sphingomonas guangdongensis</name>
    <dbReference type="NCBI Taxonomy" id="1141890"/>
    <lineage>
        <taxon>Bacteria</taxon>
        <taxon>Pseudomonadati</taxon>
        <taxon>Pseudomonadota</taxon>
        <taxon>Alphaproteobacteria</taxon>
        <taxon>Sphingomonadales</taxon>
        <taxon>Sphingomonadaceae</taxon>
        <taxon>Sphingomonas</taxon>
    </lineage>
</organism>
<feature type="transmembrane region" description="Helical" evidence="1">
    <location>
        <begin position="12"/>
        <end position="39"/>
    </location>
</feature>